<feature type="non-terminal residue" evidence="4">
    <location>
        <position position="89"/>
    </location>
</feature>
<dbReference type="EMBL" id="KV448465">
    <property type="protein sequence ID" value="OAX35817.1"/>
    <property type="molecule type" value="Genomic_DNA"/>
</dbReference>
<dbReference type="InterPro" id="IPR011009">
    <property type="entry name" value="Kinase-like_dom_sf"/>
</dbReference>
<dbReference type="PROSITE" id="PS50011">
    <property type="entry name" value="PROTEIN_KINASE_DOM"/>
    <property type="match status" value="1"/>
</dbReference>
<reference evidence="4 5" key="1">
    <citation type="submission" date="2016-06" db="EMBL/GenBank/DDBJ databases">
        <title>Comparative genomics of the ectomycorrhizal sister species Rhizopogon vinicolor and Rhizopogon vesiculosus (Basidiomycota: Boletales) reveals a divergence of the mating type B locus.</title>
        <authorList>
            <consortium name="DOE Joint Genome Institute"/>
            <person name="Mujic A.B."/>
            <person name="Kuo A."/>
            <person name="Tritt A."/>
            <person name="Lipzen A."/>
            <person name="Chen C."/>
            <person name="Johnson J."/>
            <person name="Sharma A."/>
            <person name="Barry K."/>
            <person name="Grigoriev I.V."/>
            <person name="Spatafora J.W."/>
        </authorList>
    </citation>
    <scope>NUCLEOTIDE SEQUENCE [LARGE SCALE GENOMIC DNA]</scope>
    <source>
        <strain evidence="4 5">AM-OR11-026</strain>
    </source>
</reference>
<dbReference type="GO" id="GO:0005737">
    <property type="term" value="C:cytoplasm"/>
    <property type="evidence" value="ECO:0007669"/>
    <property type="project" value="TreeGrafter"/>
</dbReference>
<sequence length="89" mass="9707">VAKQLFEAVEFMHRHGVAHMDLKPQNILIPPAGGRLSIIDFNTSLRVKGIRQRFRGSVGTTGYIAPEVAAGGLYSAIRADLWSCGKTLE</sequence>
<organism evidence="4 5">
    <name type="scientific">Rhizopogon vinicolor AM-OR11-026</name>
    <dbReference type="NCBI Taxonomy" id="1314800"/>
    <lineage>
        <taxon>Eukaryota</taxon>
        <taxon>Fungi</taxon>
        <taxon>Dikarya</taxon>
        <taxon>Basidiomycota</taxon>
        <taxon>Agaricomycotina</taxon>
        <taxon>Agaricomycetes</taxon>
        <taxon>Agaricomycetidae</taxon>
        <taxon>Boletales</taxon>
        <taxon>Suillineae</taxon>
        <taxon>Rhizopogonaceae</taxon>
        <taxon>Rhizopogon</taxon>
    </lineage>
</organism>
<keyword evidence="4" id="KW-0808">Transferase</keyword>
<dbReference type="STRING" id="1314800.A0A1B7MTD8"/>
<accession>A0A1B7MTD8</accession>
<dbReference type="PANTHER" id="PTHR24346:SF30">
    <property type="entry name" value="MATERNAL EMBRYONIC LEUCINE ZIPPER KINASE"/>
    <property type="match status" value="1"/>
</dbReference>
<keyword evidence="5" id="KW-1185">Reference proteome</keyword>
<dbReference type="SUPFAM" id="SSF56112">
    <property type="entry name" value="Protein kinase-like (PK-like)"/>
    <property type="match status" value="1"/>
</dbReference>
<dbReference type="InterPro" id="IPR000719">
    <property type="entry name" value="Prot_kinase_dom"/>
</dbReference>
<dbReference type="OrthoDB" id="4062651at2759"/>
<gene>
    <name evidence="4" type="ORF">K503DRAFT_663074</name>
</gene>
<feature type="domain" description="Protein kinase" evidence="3">
    <location>
        <begin position="1"/>
        <end position="89"/>
    </location>
</feature>
<evidence type="ECO:0000313" key="4">
    <source>
        <dbReference type="EMBL" id="OAX35817.1"/>
    </source>
</evidence>
<evidence type="ECO:0000256" key="2">
    <source>
        <dbReference type="ARBA" id="ARBA00022840"/>
    </source>
</evidence>
<protein>
    <submittedName>
        <fullName evidence="4">Kinase-like protein</fullName>
    </submittedName>
</protein>
<dbReference type="Gene3D" id="1.10.510.10">
    <property type="entry name" value="Transferase(Phosphotransferase) domain 1"/>
    <property type="match status" value="1"/>
</dbReference>
<keyword evidence="1" id="KW-0547">Nucleotide-binding</keyword>
<evidence type="ECO:0000313" key="5">
    <source>
        <dbReference type="Proteomes" id="UP000092154"/>
    </source>
</evidence>
<dbReference type="PROSITE" id="PS00108">
    <property type="entry name" value="PROTEIN_KINASE_ST"/>
    <property type="match status" value="1"/>
</dbReference>
<evidence type="ECO:0000256" key="1">
    <source>
        <dbReference type="ARBA" id="ARBA00022741"/>
    </source>
</evidence>
<dbReference type="AlphaFoldDB" id="A0A1B7MTD8"/>
<dbReference type="Pfam" id="PF00069">
    <property type="entry name" value="Pkinase"/>
    <property type="match status" value="1"/>
</dbReference>
<dbReference type="InParanoid" id="A0A1B7MTD8"/>
<keyword evidence="2" id="KW-0067">ATP-binding</keyword>
<name>A0A1B7MTD8_9AGAM</name>
<dbReference type="PANTHER" id="PTHR24346">
    <property type="entry name" value="MAP/MICROTUBULE AFFINITY-REGULATING KINASE"/>
    <property type="match status" value="1"/>
</dbReference>
<dbReference type="Proteomes" id="UP000092154">
    <property type="component" value="Unassembled WGS sequence"/>
</dbReference>
<dbReference type="InterPro" id="IPR008271">
    <property type="entry name" value="Ser/Thr_kinase_AS"/>
</dbReference>
<proteinExistence type="predicted"/>
<dbReference type="GO" id="GO:0004674">
    <property type="term" value="F:protein serine/threonine kinase activity"/>
    <property type="evidence" value="ECO:0007669"/>
    <property type="project" value="TreeGrafter"/>
</dbReference>
<dbReference type="GO" id="GO:0005524">
    <property type="term" value="F:ATP binding"/>
    <property type="evidence" value="ECO:0007669"/>
    <property type="project" value="UniProtKB-KW"/>
</dbReference>
<keyword evidence="4" id="KW-0418">Kinase</keyword>
<dbReference type="GO" id="GO:0035556">
    <property type="term" value="P:intracellular signal transduction"/>
    <property type="evidence" value="ECO:0007669"/>
    <property type="project" value="TreeGrafter"/>
</dbReference>
<evidence type="ECO:0000259" key="3">
    <source>
        <dbReference type="PROSITE" id="PS50011"/>
    </source>
</evidence>
<feature type="non-terminal residue" evidence="4">
    <location>
        <position position="1"/>
    </location>
</feature>